<sequence>MAPPPNSSPDDFRRLHDQLLAVVDPRGRNLSLLEEELGVHTGELKKLFEILPRNETSRTKIKSGKTEIDGLEYEINEQFVQQATQLSDDFNMDEIEAARLLLRGSAEMKTLDRTAFQSAVFLYHTRRQNLLECIRLTLSYALNEEIDSETRRLMKKTVDTLSSPGGTAQTFAEKCISAMGFVRQSVEQLRTKEKHDQTLGLEPTQGHKEDMELHIRFYMNQHEALASIVYYLVKLKRATVSDFKALLNTVKSFEKHDTFTFHHMLPLYTFITMLCETDSPLNFEETIQLHKEMLKNYKSSPWPLKYVQASVHIWWLSEFNGLCNDPPTTDAPSLSMLDYMTDIFEPAKDALDQGAFEFMLAVCADVSAEWPLNSAKEDVHRFLQTRVPPLEHRGHISMPFRSLMISQLEILVDSFISNMADVLKDIKTREEEDVLLGRKTMGHELERFFLMIHYAYLGRRDAGMAFWSDPESNLHGFIVWASMRQTPFMAATFSYMLASLSLGKTAAEHTHRFLLDEVSPGSAKNRRTAYLSWEYIFKQFAIYIGQLEKRSLQLVPANAYRPPPSPAEALEPGPELSMMLDGFMRLISQVVQESPEAKHWHLHEAPFRVIPALFELLNLQASIQLWDSIFSTITAFLTEKPETINNEIWKAIDEWALGAPSSNALQISPIPGKTFPQAGSEKLDAVVTSVHPAEAFVRLLAALVSPPVEDVVLKDSLPFPENLGSMNRLSGIDPYVDFILGAIFCNTTVQNLPPDLILPIEKQDDPSERLTRAQYRSFRPALQSSCLSFIHTCLSTFNEDLLNIAGSNVSVDIAMRSSSLEIYAKLHPFARVMEHLLTEKCFNVFYEILKLGVEDLTSLDPPHPVVQSVLTVIHILDLAIRMQTTFFDVVRPLVKKDDGMRKVNVPSNGYGSVEDAILHHLDIVVCLGLYVGSAHQETTLAALSLLEKLSVAPKLVSTTGAGHTFGRQIRKNRLLAVVEQSTESRRILFNFIQQWVADVDDEAPESRFPLKFAILKLLDSSLAAQPNEFTIAHMILGFGYDEQEGISLSVEEGGIGSGIALLHSILEVVDDAVVSDEQGMSFDGALCQLKNDCFSVFKRLWKAPSTSSEMLYVLRANKLLFTQFMGEQILRPSSIWDGTPFGCLEFFTQGKATSFCNFIGRRTSLFNYIALEIRQLAVQGASTMVSRYLSTLLGVTNLDGTSMRNIHILDLLDFLELEAPGGLPTPATNYFHDLNLAAFQQEDSFGNPSYHLPNIEQILLLRKQEMLKSGAITSQDEDVVMVESTEILNYLFAENQLRFFKGARLDCLRSWSTLVVVMLEDCEFEPAAKTSFLLQALQSILPKVEAYSSGDIASAQVLSSLAHSLITHLTFDATTFGKGRANDLANDRLYQLFRVSLRCVQSPMATAKLREDFYNIAYRYLKGTSDLAQQGNGVGRHSIQTIKASGDRFLEVVCNDAYSGEGQCKIVALLLLEALVALAAEEGSNYVVDALMRQNFLVVLVDSMKRIRHDLTNTNSTEIPYLMRSFKAITGFLVRIAQTRAGAGHIINAGLFKALRDSQIFSVDPDLGVGIDDPKALEKYYELLTDAMRVVVACVISRGPQNRQALQAGRQFLTENRSVALAVFKRHANIGGPRMDNIGDLNELVQMLVLMFSLTDFIEFEEGQPMHA</sequence>
<keyword evidence="4" id="KW-0539">Nucleus</keyword>
<protein>
    <recommendedName>
        <fullName evidence="7">Nucleoporin</fullName>
    </recommendedName>
</protein>
<evidence type="ECO:0000256" key="1">
    <source>
        <dbReference type="ARBA" id="ARBA00004123"/>
    </source>
</evidence>
<organism evidence="5 6">
    <name type="scientific">Discina gigas</name>
    <dbReference type="NCBI Taxonomy" id="1032678"/>
    <lineage>
        <taxon>Eukaryota</taxon>
        <taxon>Fungi</taxon>
        <taxon>Dikarya</taxon>
        <taxon>Ascomycota</taxon>
        <taxon>Pezizomycotina</taxon>
        <taxon>Pezizomycetes</taxon>
        <taxon>Pezizales</taxon>
        <taxon>Discinaceae</taxon>
        <taxon>Discina</taxon>
    </lineage>
</organism>
<evidence type="ECO:0000313" key="6">
    <source>
        <dbReference type="Proteomes" id="UP001447188"/>
    </source>
</evidence>
<dbReference type="Pfam" id="PF11894">
    <property type="entry name" value="Nup192"/>
    <property type="match status" value="1"/>
</dbReference>
<dbReference type="InterPro" id="IPR021827">
    <property type="entry name" value="Nup186/Nup192/Nup205"/>
</dbReference>
<reference evidence="5 6" key="1">
    <citation type="submission" date="2024-02" db="EMBL/GenBank/DDBJ databases">
        <title>Discinaceae phylogenomics.</title>
        <authorList>
            <person name="Dirks A.C."/>
            <person name="James T.Y."/>
        </authorList>
    </citation>
    <scope>NUCLEOTIDE SEQUENCE [LARGE SCALE GENOMIC DNA]</scope>
    <source>
        <strain evidence="5 6">ACD0624</strain>
    </source>
</reference>
<evidence type="ECO:0000256" key="4">
    <source>
        <dbReference type="ARBA" id="ARBA00023242"/>
    </source>
</evidence>
<proteinExistence type="inferred from homology"/>
<evidence type="ECO:0000256" key="3">
    <source>
        <dbReference type="ARBA" id="ARBA00022448"/>
    </source>
</evidence>
<comment type="subcellular location">
    <subcellularLocation>
        <location evidence="1">Nucleus</location>
    </subcellularLocation>
</comment>
<dbReference type="EMBL" id="JBBBZM010000010">
    <property type="protein sequence ID" value="KAL0639595.1"/>
    <property type="molecule type" value="Genomic_DNA"/>
</dbReference>
<comment type="caution">
    <text evidence="5">The sequence shown here is derived from an EMBL/GenBank/DDBJ whole genome shotgun (WGS) entry which is preliminary data.</text>
</comment>
<name>A0ABR3GUW9_9PEZI</name>
<evidence type="ECO:0008006" key="7">
    <source>
        <dbReference type="Google" id="ProtNLM"/>
    </source>
</evidence>
<keyword evidence="6" id="KW-1185">Reference proteome</keyword>
<keyword evidence="3" id="KW-0813">Transport</keyword>
<dbReference type="PANTHER" id="PTHR31344">
    <property type="entry name" value="NUCLEAR PORE COMPLEX PROTEIN NUP205"/>
    <property type="match status" value="1"/>
</dbReference>
<dbReference type="Proteomes" id="UP001447188">
    <property type="component" value="Unassembled WGS sequence"/>
</dbReference>
<accession>A0ABR3GUW9</accession>
<evidence type="ECO:0000313" key="5">
    <source>
        <dbReference type="EMBL" id="KAL0639595.1"/>
    </source>
</evidence>
<evidence type="ECO:0000256" key="2">
    <source>
        <dbReference type="ARBA" id="ARBA00005892"/>
    </source>
</evidence>
<dbReference type="PANTHER" id="PTHR31344:SF0">
    <property type="entry name" value="NUCLEAR PORE COMPLEX PROTEIN NUP205"/>
    <property type="match status" value="1"/>
</dbReference>
<gene>
    <name evidence="5" type="ORF">Q9L58_001425</name>
</gene>
<comment type="similarity">
    <text evidence="2">Belongs to the NUP186/NUP192/NUP205 family.</text>
</comment>